<comment type="caution">
    <text evidence="2">The sequence shown here is derived from an EMBL/GenBank/DDBJ whole genome shotgun (WGS) entry which is preliminary data.</text>
</comment>
<gene>
    <name evidence="2" type="ORF">So717_16090</name>
</gene>
<reference evidence="2 3" key="1">
    <citation type="submission" date="2019-12" db="EMBL/GenBank/DDBJ databases">
        <title>Roseobacter cerasinus sp. nov., isolated from seawater around aquaculture.</title>
        <authorList>
            <person name="Muramatsu S."/>
            <person name="Takabe Y."/>
            <person name="Mori K."/>
            <person name="Takaichi S."/>
            <person name="Hanada S."/>
        </authorList>
    </citation>
    <scope>NUCLEOTIDE SEQUENCE [LARGE SCALE GENOMIC DNA]</scope>
    <source>
        <strain evidence="2 3">AI77</strain>
    </source>
</reference>
<dbReference type="RefSeq" id="WP_159975895.1">
    <property type="nucleotide sequence ID" value="NZ_BLIV01000003.1"/>
</dbReference>
<sequence length="91" mass="10272">MAEPRSPLFLERGSYRQRRWMDALRLLVVLGVVLWMIPLLWPSGSVTGEGISMSRALLYIFGVWVLLILACYGLARRSHRLPEGDDEGGEA</sequence>
<keyword evidence="3" id="KW-1185">Reference proteome</keyword>
<keyword evidence="1" id="KW-0472">Membrane</keyword>
<dbReference type="AlphaFoldDB" id="A0A640VUF2"/>
<dbReference type="Proteomes" id="UP000436522">
    <property type="component" value="Unassembled WGS sequence"/>
</dbReference>
<accession>A0A640VUF2</accession>
<evidence type="ECO:0000313" key="2">
    <source>
        <dbReference type="EMBL" id="GFE49856.1"/>
    </source>
</evidence>
<name>A0A640VUF2_9RHOB</name>
<evidence type="ECO:0000256" key="1">
    <source>
        <dbReference type="SAM" id="Phobius"/>
    </source>
</evidence>
<evidence type="ECO:0000313" key="3">
    <source>
        <dbReference type="Proteomes" id="UP000436522"/>
    </source>
</evidence>
<proteinExistence type="predicted"/>
<organism evidence="2 3">
    <name type="scientific">Roseobacter cerasinus</name>
    <dbReference type="NCBI Taxonomy" id="2602289"/>
    <lineage>
        <taxon>Bacteria</taxon>
        <taxon>Pseudomonadati</taxon>
        <taxon>Pseudomonadota</taxon>
        <taxon>Alphaproteobacteria</taxon>
        <taxon>Rhodobacterales</taxon>
        <taxon>Roseobacteraceae</taxon>
        <taxon>Roseobacter</taxon>
    </lineage>
</organism>
<keyword evidence="1" id="KW-0812">Transmembrane</keyword>
<keyword evidence="1" id="KW-1133">Transmembrane helix</keyword>
<protein>
    <submittedName>
        <fullName evidence="2">Uncharacterized protein</fullName>
    </submittedName>
</protein>
<feature type="transmembrane region" description="Helical" evidence="1">
    <location>
        <begin position="56"/>
        <end position="75"/>
    </location>
</feature>
<feature type="transmembrane region" description="Helical" evidence="1">
    <location>
        <begin position="20"/>
        <end position="41"/>
    </location>
</feature>
<dbReference type="EMBL" id="BLIV01000003">
    <property type="protein sequence ID" value="GFE49856.1"/>
    <property type="molecule type" value="Genomic_DNA"/>
</dbReference>
<dbReference type="OrthoDB" id="7871801at2"/>